<dbReference type="KEGG" id="msto:MSTO_14520"/>
<feature type="region of interest" description="Disordered" evidence="4">
    <location>
        <begin position="300"/>
        <end position="322"/>
    </location>
</feature>
<evidence type="ECO:0000256" key="3">
    <source>
        <dbReference type="ARBA" id="ARBA00022679"/>
    </source>
</evidence>
<dbReference type="AlphaFoldDB" id="A0A7I7Q5B9"/>
<accession>A0A7I7Q5B9</accession>
<evidence type="ECO:0000256" key="2">
    <source>
        <dbReference type="ARBA" id="ARBA00022676"/>
    </source>
</evidence>
<organism evidence="6 7">
    <name type="scientific">Mycobacterium stomatepiae</name>
    <dbReference type="NCBI Taxonomy" id="470076"/>
    <lineage>
        <taxon>Bacteria</taxon>
        <taxon>Bacillati</taxon>
        <taxon>Actinomycetota</taxon>
        <taxon>Actinomycetes</taxon>
        <taxon>Mycobacteriales</taxon>
        <taxon>Mycobacteriaceae</taxon>
        <taxon>Mycobacterium</taxon>
        <taxon>Mycobacterium simiae complex</taxon>
    </lineage>
</organism>
<evidence type="ECO:0000256" key="4">
    <source>
        <dbReference type="SAM" id="MobiDB-lite"/>
    </source>
</evidence>
<evidence type="ECO:0000256" key="1">
    <source>
        <dbReference type="ARBA" id="ARBA00006739"/>
    </source>
</evidence>
<dbReference type="EMBL" id="AP022587">
    <property type="protein sequence ID" value="BBY21247.1"/>
    <property type="molecule type" value="Genomic_DNA"/>
</dbReference>
<keyword evidence="7" id="KW-1185">Reference proteome</keyword>
<feature type="domain" description="Glycosyltransferase 2-like" evidence="5">
    <location>
        <begin position="35"/>
        <end position="198"/>
    </location>
</feature>
<dbReference type="Pfam" id="PF00535">
    <property type="entry name" value="Glycos_transf_2"/>
    <property type="match status" value="1"/>
</dbReference>
<dbReference type="PANTHER" id="PTHR43630:SF1">
    <property type="entry name" value="POLY-BETA-1,6-N-ACETYL-D-GLUCOSAMINE SYNTHASE"/>
    <property type="match status" value="1"/>
</dbReference>
<dbReference type="Proteomes" id="UP000467130">
    <property type="component" value="Chromosome"/>
</dbReference>
<dbReference type="GO" id="GO:0016757">
    <property type="term" value="F:glycosyltransferase activity"/>
    <property type="evidence" value="ECO:0007669"/>
    <property type="project" value="UniProtKB-KW"/>
</dbReference>
<dbReference type="SUPFAM" id="SSF53448">
    <property type="entry name" value="Nucleotide-diphospho-sugar transferases"/>
    <property type="match status" value="1"/>
</dbReference>
<gene>
    <name evidence="6" type="ORF">MSTO_14520</name>
</gene>
<name>A0A7I7Q5B9_9MYCO</name>
<evidence type="ECO:0000313" key="6">
    <source>
        <dbReference type="EMBL" id="BBY21247.1"/>
    </source>
</evidence>
<keyword evidence="2" id="KW-0328">Glycosyltransferase</keyword>
<dbReference type="Gene3D" id="3.90.550.10">
    <property type="entry name" value="Spore Coat Polysaccharide Biosynthesis Protein SpsA, Chain A"/>
    <property type="match status" value="1"/>
</dbReference>
<evidence type="ECO:0000259" key="5">
    <source>
        <dbReference type="Pfam" id="PF00535"/>
    </source>
</evidence>
<proteinExistence type="inferred from homology"/>
<sequence length="322" mass="36348">MWRTVTAAVLAARPAVALRPARRPQLTDIRPSVAIVIPAHNEELFIGSCLESCLHQTSPPDEIIVVNNRSTDGTESIVRRYQAQQPQMGICLLDQSETQGIAPTRNRGFDHARSDVIGRVDADSVIATDWVATVRRRFAEPKIAAATGPVSYYDMPIRRLFFRMDCMVRAWLRFSCSDQPFLLGANMAIRSSAWRAVREQTRLDPEDLLHEDIDLALTLFENHFNVCYEPTLIAATSGRRLECSPREFYRYATRYSRTITAHGGKSRAARTTIAVLLVGYFPARVLRFFYDTDNRRPTVSQLRAAPHRDPVRAHAAQPPTGR</sequence>
<protein>
    <recommendedName>
        <fullName evidence="5">Glycosyltransferase 2-like domain-containing protein</fullName>
    </recommendedName>
</protein>
<keyword evidence="3" id="KW-0808">Transferase</keyword>
<dbReference type="PANTHER" id="PTHR43630">
    <property type="entry name" value="POLY-BETA-1,6-N-ACETYL-D-GLUCOSAMINE SYNTHASE"/>
    <property type="match status" value="1"/>
</dbReference>
<dbReference type="InterPro" id="IPR029044">
    <property type="entry name" value="Nucleotide-diphossugar_trans"/>
</dbReference>
<comment type="similarity">
    <text evidence="1">Belongs to the glycosyltransferase 2 family.</text>
</comment>
<dbReference type="InterPro" id="IPR001173">
    <property type="entry name" value="Glyco_trans_2-like"/>
</dbReference>
<dbReference type="CDD" id="cd00761">
    <property type="entry name" value="Glyco_tranf_GTA_type"/>
    <property type="match status" value="1"/>
</dbReference>
<evidence type="ECO:0000313" key="7">
    <source>
        <dbReference type="Proteomes" id="UP000467130"/>
    </source>
</evidence>
<reference evidence="6 7" key="1">
    <citation type="journal article" date="2019" name="Emerg. Microbes Infect.">
        <title>Comprehensive subspecies identification of 175 nontuberculous mycobacteria species based on 7547 genomic profiles.</title>
        <authorList>
            <person name="Matsumoto Y."/>
            <person name="Kinjo T."/>
            <person name="Motooka D."/>
            <person name="Nabeya D."/>
            <person name="Jung N."/>
            <person name="Uechi K."/>
            <person name="Horii T."/>
            <person name="Iida T."/>
            <person name="Fujita J."/>
            <person name="Nakamura S."/>
        </authorList>
    </citation>
    <scope>NUCLEOTIDE SEQUENCE [LARGE SCALE GENOMIC DNA]</scope>
    <source>
        <strain evidence="6 7">JCM 17783</strain>
    </source>
</reference>